<evidence type="ECO:0000256" key="1">
    <source>
        <dbReference type="ARBA" id="ARBA00004496"/>
    </source>
</evidence>
<dbReference type="STRING" id="396323.VH98_08595"/>
<dbReference type="PANTHER" id="PTHR30204:SF94">
    <property type="entry name" value="HEAVY METAL-DEPENDENT TRANSCRIPTIONAL REGULATOR HI_0293-RELATED"/>
    <property type="match status" value="1"/>
</dbReference>
<evidence type="ECO:0000256" key="4">
    <source>
        <dbReference type="ARBA" id="ARBA00023125"/>
    </source>
</evidence>
<feature type="domain" description="HTH merR-type" evidence="7">
    <location>
        <begin position="1"/>
        <end position="69"/>
    </location>
</feature>
<dbReference type="SUPFAM" id="SSF46955">
    <property type="entry name" value="Putative DNA-binding domain"/>
    <property type="match status" value="1"/>
</dbReference>
<evidence type="ECO:0000256" key="6">
    <source>
        <dbReference type="SAM" id="Coils"/>
    </source>
</evidence>
<proteinExistence type="predicted"/>
<dbReference type="OrthoDB" id="9808480at2"/>
<evidence type="ECO:0000313" key="9">
    <source>
        <dbReference type="Proteomes" id="UP000018418"/>
    </source>
</evidence>
<protein>
    <submittedName>
        <fullName evidence="8">Cu(I)-responsive transcriptional regulator</fullName>
    </submittedName>
</protein>
<dbReference type="Proteomes" id="UP000018418">
    <property type="component" value="Unassembled WGS sequence"/>
</dbReference>
<evidence type="ECO:0000256" key="3">
    <source>
        <dbReference type="ARBA" id="ARBA00023015"/>
    </source>
</evidence>
<evidence type="ECO:0000256" key="2">
    <source>
        <dbReference type="ARBA" id="ARBA00022490"/>
    </source>
</evidence>
<evidence type="ECO:0000256" key="5">
    <source>
        <dbReference type="ARBA" id="ARBA00023163"/>
    </source>
</evidence>
<dbReference type="GO" id="GO:0045893">
    <property type="term" value="P:positive regulation of DNA-templated transcription"/>
    <property type="evidence" value="ECO:0007669"/>
    <property type="project" value="InterPro"/>
</dbReference>
<comment type="subcellular location">
    <subcellularLocation>
        <location evidence="1">Cytoplasm</location>
    </subcellularLocation>
</comment>
<dbReference type="PRINTS" id="PR00040">
    <property type="entry name" value="HTHMERR"/>
</dbReference>
<keyword evidence="4" id="KW-0238">DNA-binding</keyword>
<dbReference type="EMBL" id="AYEU01000006">
    <property type="protein sequence ID" value="ESK51478.1"/>
    <property type="molecule type" value="Genomic_DNA"/>
</dbReference>
<dbReference type="PATRIC" id="fig|1341683.3.peg.1979"/>
<keyword evidence="2" id="KW-0963">Cytoplasm</keyword>
<name>V2UAL9_9GAMM</name>
<dbReference type="SMART" id="SM00422">
    <property type="entry name" value="HTH_MERR"/>
    <property type="match status" value="1"/>
</dbReference>
<dbReference type="CDD" id="cd01108">
    <property type="entry name" value="HTH_CueR"/>
    <property type="match status" value="1"/>
</dbReference>
<dbReference type="RefSeq" id="WP_004899722.1">
    <property type="nucleotide sequence ID" value="NZ_BBTI01000002.1"/>
</dbReference>
<dbReference type="Gene3D" id="1.10.1660.10">
    <property type="match status" value="1"/>
</dbReference>
<dbReference type="PROSITE" id="PS00552">
    <property type="entry name" value="HTH_MERR_1"/>
    <property type="match status" value="1"/>
</dbReference>
<keyword evidence="9" id="KW-1185">Reference proteome</keyword>
<dbReference type="AlphaFoldDB" id="V2UAL9"/>
<gene>
    <name evidence="8" type="ORF">P255_01993</name>
</gene>
<keyword evidence="5" id="KW-0804">Transcription</keyword>
<accession>V2UAL9</accession>
<dbReference type="PANTHER" id="PTHR30204">
    <property type="entry name" value="REDOX-CYCLING DRUG-SENSING TRANSCRIPTIONAL ACTIVATOR SOXR"/>
    <property type="match status" value="1"/>
</dbReference>
<organism evidence="8 9">
    <name type="scientific">Acinetobacter brisouii CIP 110357</name>
    <dbReference type="NCBI Taxonomy" id="1341683"/>
    <lineage>
        <taxon>Bacteria</taxon>
        <taxon>Pseudomonadati</taxon>
        <taxon>Pseudomonadota</taxon>
        <taxon>Gammaproteobacteria</taxon>
        <taxon>Moraxellales</taxon>
        <taxon>Moraxellaceae</taxon>
        <taxon>Acinetobacter</taxon>
    </lineage>
</organism>
<sequence length="132" mass="15036">MNIGQVAKQTGLSSKMIRYYEEVGLLPNIQRTSAGYRVYTAQDLQALRFIRHARTLDFSVEQIKELLSLWRNQSRQSAEVKQLALAHIQQLQQRIAALQNMVEILQHTADCCAGNETADCPILEQIEHGQKD</sequence>
<dbReference type="Pfam" id="PF13411">
    <property type="entry name" value="MerR_1"/>
    <property type="match status" value="1"/>
</dbReference>
<dbReference type="GO" id="GO:0003677">
    <property type="term" value="F:DNA binding"/>
    <property type="evidence" value="ECO:0007669"/>
    <property type="project" value="UniProtKB-KW"/>
</dbReference>
<dbReference type="InterPro" id="IPR000551">
    <property type="entry name" value="MerR-type_HTH_dom"/>
</dbReference>
<dbReference type="PROSITE" id="PS50937">
    <property type="entry name" value="HTH_MERR_2"/>
    <property type="match status" value="1"/>
</dbReference>
<feature type="coiled-coil region" evidence="6">
    <location>
        <begin position="81"/>
        <end position="108"/>
    </location>
</feature>
<keyword evidence="3" id="KW-0805">Transcription regulation</keyword>
<dbReference type="InterPro" id="IPR011789">
    <property type="entry name" value="CueR"/>
</dbReference>
<evidence type="ECO:0000313" key="8">
    <source>
        <dbReference type="EMBL" id="ESK51478.1"/>
    </source>
</evidence>
<dbReference type="HOGENOM" id="CLU_060077_2_0_6"/>
<dbReference type="InterPro" id="IPR009061">
    <property type="entry name" value="DNA-bd_dom_put_sf"/>
</dbReference>
<keyword evidence="6" id="KW-0175">Coiled coil</keyword>
<reference evidence="8 9" key="1">
    <citation type="submission" date="2013-10" db="EMBL/GenBank/DDBJ databases">
        <title>The Genome Sequence of Acinetobacter brisouii CIP 110357.</title>
        <authorList>
            <consortium name="The Broad Institute Genomics Platform"/>
            <consortium name="The Broad Institute Genome Sequencing Center for Infectious Disease"/>
            <person name="Cerqueira G."/>
            <person name="Feldgarden M."/>
            <person name="Courvalin P."/>
            <person name="Grillot-Courvalin C."/>
            <person name="Clermont D."/>
            <person name="Rocha E."/>
            <person name="Yoon E.-J."/>
            <person name="Nemec A."/>
            <person name="Young S.K."/>
            <person name="Zeng Q."/>
            <person name="Gargeya S."/>
            <person name="Fitzgerald M."/>
            <person name="Abouelleil A."/>
            <person name="Alvarado L."/>
            <person name="Berlin A.M."/>
            <person name="Chapman S.B."/>
            <person name="Gainer-Dewar J."/>
            <person name="Goldberg J."/>
            <person name="Gnerre S."/>
            <person name="Griggs A."/>
            <person name="Gujja S."/>
            <person name="Hansen M."/>
            <person name="Howarth C."/>
            <person name="Imamovic A."/>
            <person name="Ireland A."/>
            <person name="Larimer J."/>
            <person name="McCowan C."/>
            <person name="Murphy C."/>
            <person name="Pearson M."/>
            <person name="Poon T.W."/>
            <person name="Priest M."/>
            <person name="Roberts A."/>
            <person name="Saif S."/>
            <person name="Shea T."/>
            <person name="Sykes S."/>
            <person name="Wortman J."/>
            <person name="Nusbaum C."/>
            <person name="Birren B."/>
        </authorList>
    </citation>
    <scope>NUCLEOTIDE SEQUENCE [LARGE SCALE GENOMIC DNA]</scope>
    <source>
        <strain evidence="8 9">CIP 110357</strain>
    </source>
</reference>
<comment type="caution">
    <text evidence="8">The sequence shown here is derived from an EMBL/GenBank/DDBJ whole genome shotgun (WGS) entry which is preliminary data.</text>
</comment>
<dbReference type="InterPro" id="IPR047057">
    <property type="entry name" value="MerR_fam"/>
</dbReference>
<dbReference type="NCBIfam" id="TIGR02044">
    <property type="entry name" value="CueR"/>
    <property type="match status" value="1"/>
</dbReference>
<dbReference type="GO" id="GO:0003700">
    <property type="term" value="F:DNA-binding transcription factor activity"/>
    <property type="evidence" value="ECO:0007669"/>
    <property type="project" value="InterPro"/>
</dbReference>
<dbReference type="GO" id="GO:0005507">
    <property type="term" value="F:copper ion binding"/>
    <property type="evidence" value="ECO:0007669"/>
    <property type="project" value="InterPro"/>
</dbReference>
<dbReference type="GO" id="GO:0005737">
    <property type="term" value="C:cytoplasm"/>
    <property type="evidence" value="ECO:0007669"/>
    <property type="project" value="UniProtKB-SubCell"/>
</dbReference>
<evidence type="ECO:0000259" key="7">
    <source>
        <dbReference type="PROSITE" id="PS50937"/>
    </source>
</evidence>